<dbReference type="EMBL" id="KI665669">
    <property type="protein sequence ID" value="ETN72109.1"/>
    <property type="molecule type" value="Genomic_DNA"/>
</dbReference>
<dbReference type="KEGG" id="nai:NECAME_13987"/>
<keyword evidence="2" id="KW-1185">Reference proteome</keyword>
<dbReference type="Proteomes" id="UP000053676">
    <property type="component" value="Unassembled WGS sequence"/>
</dbReference>
<name>W2SQU2_NECAM</name>
<sequence>MLFTQDFWFFISCPCAVRGRDLFGSFRQVDNRESSQFSPAYYSSFLSPFASSAGSHSYSRQHVPVVFLQLEVIGGPQPTPQIEFTLNNSKIATIEPNALITSKKLGYTSITGTVDIGGQHSSQVFLSFA</sequence>
<organism evidence="1 2">
    <name type="scientific">Necator americanus</name>
    <name type="common">Human hookworm</name>
    <dbReference type="NCBI Taxonomy" id="51031"/>
    <lineage>
        <taxon>Eukaryota</taxon>
        <taxon>Metazoa</taxon>
        <taxon>Ecdysozoa</taxon>
        <taxon>Nematoda</taxon>
        <taxon>Chromadorea</taxon>
        <taxon>Rhabditida</taxon>
        <taxon>Rhabditina</taxon>
        <taxon>Rhabditomorpha</taxon>
        <taxon>Strongyloidea</taxon>
        <taxon>Ancylostomatidae</taxon>
        <taxon>Bunostominae</taxon>
        <taxon>Necator</taxon>
    </lineage>
</organism>
<reference evidence="2" key="1">
    <citation type="journal article" date="2014" name="Nat. Genet.">
        <title>Genome of the human hookworm Necator americanus.</title>
        <authorList>
            <person name="Tang Y.T."/>
            <person name="Gao X."/>
            <person name="Rosa B.A."/>
            <person name="Abubucker S."/>
            <person name="Hallsworth-Pepin K."/>
            <person name="Martin J."/>
            <person name="Tyagi R."/>
            <person name="Heizer E."/>
            <person name="Zhang X."/>
            <person name="Bhonagiri-Palsikar V."/>
            <person name="Minx P."/>
            <person name="Warren W.C."/>
            <person name="Wang Q."/>
            <person name="Zhan B."/>
            <person name="Hotez P.J."/>
            <person name="Sternberg P.W."/>
            <person name="Dougall A."/>
            <person name="Gaze S.T."/>
            <person name="Mulvenna J."/>
            <person name="Sotillo J."/>
            <person name="Ranganathan S."/>
            <person name="Rabelo E.M."/>
            <person name="Wilson R.K."/>
            <person name="Felgner P.L."/>
            <person name="Bethony J."/>
            <person name="Hawdon J.M."/>
            <person name="Gasser R.B."/>
            <person name="Loukas A."/>
            <person name="Mitreva M."/>
        </authorList>
    </citation>
    <scope>NUCLEOTIDE SEQUENCE [LARGE SCALE GENOMIC DNA]</scope>
</reference>
<dbReference type="OrthoDB" id="361283at2759"/>
<gene>
    <name evidence="1" type="ORF">NECAME_13987</name>
</gene>
<dbReference type="AlphaFoldDB" id="W2SQU2"/>
<accession>W2SQU2</accession>
<protein>
    <submittedName>
        <fullName evidence="1">Uncharacterized protein</fullName>
    </submittedName>
</protein>
<proteinExistence type="predicted"/>
<evidence type="ECO:0000313" key="2">
    <source>
        <dbReference type="Proteomes" id="UP000053676"/>
    </source>
</evidence>
<evidence type="ECO:0000313" key="1">
    <source>
        <dbReference type="EMBL" id="ETN72109.1"/>
    </source>
</evidence>
<dbReference type="STRING" id="51031.W2SQU2"/>